<name>A0ABX0SSG9_9PSEU</name>
<dbReference type="Proteomes" id="UP000754495">
    <property type="component" value="Unassembled WGS sequence"/>
</dbReference>
<keyword evidence="2" id="KW-1185">Reference proteome</keyword>
<comment type="caution">
    <text evidence="1">The sequence shown here is derived from an EMBL/GenBank/DDBJ whole genome shotgun (WGS) entry which is preliminary data.</text>
</comment>
<evidence type="ECO:0000313" key="2">
    <source>
        <dbReference type="Proteomes" id="UP000754495"/>
    </source>
</evidence>
<proteinExistence type="predicted"/>
<sequence length="89" mass="9241">MSELFEDGNALAGPAGEIFAVDITSATTRCVSCGRADAVAALRVYRHAPGLVARCPGCDAVVLKLVRGRDAAWLDLTGTSSLRIPLPEG</sequence>
<dbReference type="RefSeq" id="WP_167113289.1">
    <property type="nucleotide sequence ID" value="NZ_JAANOU010000001.1"/>
</dbReference>
<reference evidence="1 2" key="1">
    <citation type="submission" date="2020-03" db="EMBL/GenBank/DDBJ databases">
        <title>Sequencing the genomes of 1000 actinobacteria strains.</title>
        <authorList>
            <person name="Klenk H.-P."/>
        </authorList>
    </citation>
    <scope>NUCLEOTIDE SEQUENCE [LARGE SCALE GENOMIC DNA]</scope>
    <source>
        <strain evidence="1 2">DSM 45668</strain>
    </source>
</reference>
<gene>
    <name evidence="1" type="ORF">FHX46_002368</name>
</gene>
<organism evidence="1 2">
    <name type="scientific">Amycolatopsis viridis</name>
    <dbReference type="NCBI Taxonomy" id="185678"/>
    <lineage>
        <taxon>Bacteria</taxon>
        <taxon>Bacillati</taxon>
        <taxon>Actinomycetota</taxon>
        <taxon>Actinomycetes</taxon>
        <taxon>Pseudonocardiales</taxon>
        <taxon>Pseudonocardiaceae</taxon>
        <taxon>Amycolatopsis</taxon>
    </lineage>
</organism>
<accession>A0ABX0SSG9</accession>
<dbReference type="EMBL" id="JAANOU010000001">
    <property type="protein sequence ID" value="NIH79838.1"/>
    <property type="molecule type" value="Genomic_DNA"/>
</dbReference>
<dbReference type="InterPro" id="IPR045423">
    <property type="entry name" value="DUF6510"/>
</dbReference>
<protein>
    <submittedName>
        <fullName evidence="1">Zn finger protein HypA/HybF involved in hydrogenase expression</fullName>
    </submittedName>
</protein>
<evidence type="ECO:0000313" key="1">
    <source>
        <dbReference type="EMBL" id="NIH79838.1"/>
    </source>
</evidence>
<dbReference type="Pfam" id="PF20120">
    <property type="entry name" value="DUF6510"/>
    <property type="match status" value="1"/>
</dbReference>